<reference evidence="2" key="1">
    <citation type="submission" date="2022-12" db="EMBL/GenBank/DDBJ databases">
        <authorList>
            <person name="Bing R.G."/>
            <person name="Willard D.J."/>
            <person name="Manesh M.J.H."/>
            <person name="Laemthong T."/>
            <person name="Crosby J.R."/>
            <person name="Kelly R.M."/>
        </authorList>
    </citation>
    <scope>NUCLEOTIDE SEQUENCE</scope>
    <source>
        <strain evidence="2">DSM 8990</strain>
    </source>
</reference>
<evidence type="ECO:0000313" key="3">
    <source>
        <dbReference type="Proteomes" id="UP001164909"/>
    </source>
</evidence>
<keyword evidence="1" id="KW-0472">Membrane</keyword>
<dbReference type="RefSeq" id="WP_045169837.1">
    <property type="nucleotide sequence ID" value="NZ_CP113865.1"/>
</dbReference>
<evidence type="ECO:0000313" key="2">
    <source>
        <dbReference type="EMBL" id="WAM33185.1"/>
    </source>
</evidence>
<name>A0ABY7BL14_9FIRM</name>
<proteinExistence type="predicted"/>
<sequence>MKSTNKFAIKKFLFAGITVFVIILTGFLYAYFLQLGIEKIGYVKVLNNKNRNMLYGTTFEGRIADSKGNDKLLFKFKTSSTEIDQELTFFPRRFFSWGKDYIACTQNLEEVILVDYKTGKEVYRQRLNERVEFINANKTKEEFVIATEKALYILKYQKKQETDKKSPFILERVAEGKFWFPAISRDSRYIVCGEIESSNVLATSLVVFDLLNNTKKKLISEKIGNLPLTEDYREIYYTAISNDNKWVVISTSSSATPPYRYLAAVNLKSGLVKEFWENTGLCNSPGCFVSSDKYMFTQGEPEYKGFGDYSKIIEPFRSKPVVVDLNTGKLEIVNGIPKNINIYWPICSSSKTIYFIDRDCYSSVPNRIFNTSIYSLKNKKLELLFNVEGGIVSYDVISK</sequence>
<feature type="transmembrane region" description="Helical" evidence="1">
    <location>
        <begin position="12"/>
        <end position="32"/>
    </location>
</feature>
<keyword evidence="3" id="KW-1185">Reference proteome</keyword>
<gene>
    <name evidence="2" type="ORF">OTK00_001661</name>
</gene>
<dbReference type="Proteomes" id="UP001164909">
    <property type="component" value="Chromosome"/>
</dbReference>
<protein>
    <submittedName>
        <fullName evidence="2">Uncharacterized protein</fullName>
    </submittedName>
</protein>
<dbReference type="EMBL" id="CP113865">
    <property type="protein sequence ID" value="WAM33185.1"/>
    <property type="molecule type" value="Genomic_DNA"/>
</dbReference>
<dbReference type="SUPFAM" id="SSF82171">
    <property type="entry name" value="DPP6 N-terminal domain-like"/>
    <property type="match status" value="1"/>
</dbReference>
<evidence type="ECO:0000256" key="1">
    <source>
        <dbReference type="SAM" id="Phobius"/>
    </source>
</evidence>
<organism evidence="2 3">
    <name type="scientific">Caldicellulosiruptor morganii</name>
    <dbReference type="NCBI Taxonomy" id="1387555"/>
    <lineage>
        <taxon>Bacteria</taxon>
        <taxon>Bacillati</taxon>
        <taxon>Bacillota</taxon>
        <taxon>Bacillota incertae sedis</taxon>
        <taxon>Caldicellulosiruptorales</taxon>
        <taxon>Caldicellulosiruptoraceae</taxon>
        <taxon>Caldicellulosiruptor</taxon>
    </lineage>
</organism>
<keyword evidence="1" id="KW-1133">Transmembrane helix</keyword>
<keyword evidence="1" id="KW-0812">Transmembrane</keyword>
<accession>A0ABY7BL14</accession>